<dbReference type="InterPro" id="IPR000276">
    <property type="entry name" value="GPCR_Rhodpsn"/>
</dbReference>
<evidence type="ECO:0000256" key="6">
    <source>
        <dbReference type="SAM" id="Phobius"/>
    </source>
</evidence>
<dbReference type="Ensembl" id="ENSHHUT00000012838.1">
    <property type="protein sequence ID" value="ENSHHUP00000012449.1"/>
    <property type="gene ID" value="ENSHHUG00000007585.1"/>
</dbReference>
<dbReference type="Pfam" id="PF00001">
    <property type="entry name" value="7tm_1"/>
    <property type="match status" value="1"/>
</dbReference>
<keyword evidence="2 6" id="KW-0812">Transmembrane</keyword>
<evidence type="ECO:0000256" key="2">
    <source>
        <dbReference type="ARBA" id="ARBA00022692"/>
    </source>
</evidence>
<evidence type="ECO:0000259" key="7">
    <source>
        <dbReference type="PROSITE" id="PS50262"/>
    </source>
</evidence>
<evidence type="ECO:0000256" key="5">
    <source>
        <dbReference type="ARBA" id="ARBA00023224"/>
    </source>
</evidence>
<evidence type="ECO:0000313" key="8">
    <source>
        <dbReference type="Ensembl" id="ENSHHUP00000012449.1"/>
    </source>
</evidence>
<keyword evidence="9" id="KW-1185">Reference proteome</keyword>
<dbReference type="GO" id="GO:0004930">
    <property type="term" value="F:G protein-coupled receptor activity"/>
    <property type="evidence" value="ECO:0007669"/>
    <property type="project" value="InterPro"/>
</dbReference>
<protein>
    <recommendedName>
        <fullName evidence="7">G-protein coupled receptors family 1 profile domain-containing protein</fullName>
    </recommendedName>
</protein>
<evidence type="ECO:0000256" key="3">
    <source>
        <dbReference type="ARBA" id="ARBA00022989"/>
    </source>
</evidence>
<comment type="subcellular location">
    <subcellularLocation>
        <location evidence="1">Membrane</location>
        <topology evidence="1">Multi-pass membrane protein</topology>
    </subcellularLocation>
</comment>
<dbReference type="PROSITE" id="PS50262">
    <property type="entry name" value="G_PROTEIN_RECEP_F1_2"/>
    <property type="match status" value="1"/>
</dbReference>
<dbReference type="Proteomes" id="UP000314982">
    <property type="component" value="Unassembled WGS sequence"/>
</dbReference>
<sequence>MYFILLSLPLKDLIGITEMLPKVLSDIVTGTNRIFYPLCDILGFLLHMYGSAVVFILASMAFDHYVAIRYNTIITPRNRSEPNSKCFNTFVAQLVMFFIFEVVGTFTILSQRFKNVSADFWYLIMGMLVFLVSPLLNPIVYGLNASEIRITPLKVLV</sequence>
<reference evidence="8" key="3">
    <citation type="submission" date="2025-09" db="UniProtKB">
        <authorList>
            <consortium name="Ensembl"/>
        </authorList>
    </citation>
    <scope>IDENTIFICATION</scope>
</reference>
<keyword evidence="5" id="KW-0807">Transducer</keyword>
<name>A0A4W5KLM0_9TELE</name>
<evidence type="ECO:0000313" key="9">
    <source>
        <dbReference type="Proteomes" id="UP000314982"/>
    </source>
</evidence>
<dbReference type="STRING" id="62062.ENSHHUP00000012449"/>
<proteinExistence type="predicted"/>
<dbReference type="GO" id="GO:0005549">
    <property type="term" value="F:odorant binding"/>
    <property type="evidence" value="ECO:0007669"/>
    <property type="project" value="TreeGrafter"/>
</dbReference>
<dbReference type="GO" id="GO:0016020">
    <property type="term" value="C:membrane"/>
    <property type="evidence" value="ECO:0007669"/>
    <property type="project" value="UniProtKB-SubCell"/>
</dbReference>
<dbReference type="PANTHER" id="PTHR26451">
    <property type="entry name" value="G_PROTEIN_RECEP_F1_2 DOMAIN-CONTAINING PROTEIN"/>
    <property type="match status" value="1"/>
</dbReference>
<keyword evidence="4 6" id="KW-0472">Membrane</keyword>
<dbReference type="GO" id="GO:0004984">
    <property type="term" value="F:olfactory receptor activity"/>
    <property type="evidence" value="ECO:0007669"/>
    <property type="project" value="InterPro"/>
</dbReference>
<feature type="transmembrane region" description="Helical" evidence="6">
    <location>
        <begin position="41"/>
        <end position="66"/>
    </location>
</feature>
<feature type="domain" description="G-protein coupled receptors family 1 profile" evidence="7">
    <location>
        <begin position="1"/>
        <end position="76"/>
    </location>
</feature>
<feature type="transmembrane region" description="Helical" evidence="6">
    <location>
        <begin position="87"/>
        <end position="108"/>
    </location>
</feature>
<dbReference type="Gene3D" id="1.20.1070.10">
    <property type="entry name" value="Rhodopsin 7-helix transmembrane proteins"/>
    <property type="match status" value="1"/>
</dbReference>
<dbReference type="PANTHER" id="PTHR26451:SF881">
    <property type="entry name" value="ODORANT RECEPTOR-RELATED"/>
    <property type="match status" value="1"/>
</dbReference>
<reference evidence="8" key="2">
    <citation type="submission" date="2025-08" db="UniProtKB">
        <authorList>
            <consortium name="Ensembl"/>
        </authorList>
    </citation>
    <scope>IDENTIFICATION</scope>
</reference>
<dbReference type="GeneTree" id="ENSGT00940000163767"/>
<organism evidence="8 9">
    <name type="scientific">Hucho hucho</name>
    <name type="common">huchen</name>
    <dbReference type="NCBI Taxonomy" id="62062"/>
    <lineage>
        <taxon>Eukaryota</taxon>
        <taxon>Metazoa</taxon>
        <taxon>Chordata</taxon>
        <taxon>Craniata</taxon>
        <taxon>Vertebrata</taxon>
        <taxon>Euteleostomi</taxon>
        <taxon>Actinopterygii</taxon>
        <taxon>Neopterygii</taxon>
        <taxon>Teleostei</taxon>
        <taxon>Protacanthopterygii</taxon>
        <taxon>Salmoniformes</taxon>
        <taxon>Salmonidae</taxon>
        <taxon>Salmoninae</taxon>
        <taxon>Hucho</taxon>
    </lineage>
</organism>
<accession>A0A4W5KLM0</accession>
<reference evidence="9" key="1">
    <citation type="submission" date="2018-06" db="EMBL/GenBank/DDBJ databases">
        <title>Genome assembly of Danube salmon.</title>
        <authorList>
            <person name="Macqueen D.J."/>
            <person name="Gundappa M.K."/>
        </authorList>
    </citation>
    <scope>NUCLEOTIDE SEQUENCE [LARGE SCALE GENOMIC DNA]</scope>
</reference>
<evidence type="ECO:0000256" key="1">
    <source>
        <dbReference type="ARBA" id="ARBA00004141"/>
    </source>
</evidence>
<dbReference type="Pfam" id="PF13853">
    <property type="entry name" value="7tm_4"/>
    <property type="match status" value="1"/>
</dbReference>
<dbReference type="InterPro" id="IPR052921">
    <property type="entry name" value="GPCR1_Superfamily_Member"/>
</dbReference>
<dbReference type="InterPro" id="IPR017452">
    <property type="entry name" value="GPCR_Rhodpsn_7TM"/>
</dbReference>
<feature type="transmembrane region" description="Helical" evidence="6">
    <location>
        <begin position="120"/>
        <end position="143"/>
    </location>
</feature>
<evidence type="ECO:0000256" key="4">
    <source>
        <dbReference type="ARBA" id="ARBA00023136"/>
    </source>
</evidence>
<keyword evidence="3 6" id="KW-1133">Transmembrane helix</keyword>
<dbReference type="PRINTS" id="PR00237">
    <property type="entry name" value="GPCRRHODOPSN"/>
</dbReference>
<dbReference type="InterPro" id="IPR000725">
    <property type="entry name" value="Olfact_rcpt"/>
</dbReference>
<dbReference type="SUPFAM" id="SSF81321">
    <property type="entry name" value="Family A G protein-coupled receptor-like"/>
    <property type="match status" value="1"/>
</dbReference>
<dbReference type="AlphaFoldDB" id="A0A4W5KLM0"/>